<organism evidence="1 2">
    <name type="scientific">Scortum barcoo</name>
    <name type="common">barcoo grunter</name>
    <dbReference type="NCBI Taxonomy" id="214431"/>
    <lineage>
        <taxon>Eukaryota</taxon>
        <taxon>Metazoa</taxon>
        <taxon>Chordata</taxon>
        <taxon>Craniata</taxon>
        <taxon>Vertebrata</taxon>
        <taxon>Euteleostomi</taxon>
        <taxon>Actinopterygii</taxon>
        <taxon>Neopterygii</taxon>
        <taxon>Teleostei</taxon>
        <taxon>Neoteleostei</taxon>
        <taxon>Acanthomorphata</taxon>
        <taxon>Eupercaria</taxon>
        <taxon>Centrarchiformes</taxon>
        <taxon>Terapontoidei</taxon>
        <taxon>Terapontidae</taxon>
        <taxon>Scortum</taxon>
    </lineage>
</organism>
<gene>
    <name evidence="1" type="ORF">L3Q82_015699</name>
</gene>
<evidence type="ECO:0000313" key="1">
    <source>
        <dbReference type="EMBL" id="KAI3357250.1"/>
    </source>
</evidence>
<proteinExistence type="predicted"/>
<name>A0ACB8VP43_9TELE</name>
<comment type="caution">
    <text evidence="1">The sequence shown here is derived from an EMBL/GenBank/DDBJ whole genome shotgun (WGS) entry which is preliminary data.</text>
</comment>
<reference evidence="1" key="1">
    <citation type="submission" date="2022-04" db="EMBL/GenBank/DDBJ databases">
        <title>Jade perch genome.</title>
        <authorList>
            <person name="Chao B."/>
        </authorList>
    </citation>
    <scope>NUCLEOTIDE SEQUENCE</scope>
    <source>
        <strain evidence="1">CB-2022</strain>
    </source>
</reference>
<evidence type="ECO:0000313" key="2">
    <source>
        <dbReference type="Proteomes" id="UP000831701"/>
    </source>
</evidence>
<dbReference type="EMBL" id="CM041549">
    <property type="protein sequence ID" value="KAI3357250.1"/>
    <property type="molecule type" value="Genomic_DNA"/>
</dbReference>
<dbReference type="Proteomes" id="UP000831701">
    <property type="component" value="Chromosome 19"/>
</dbReference>
<keyword evidence="2" id="KW-1185">Reference proteome</keyword>
<protein>
    <submittedName>
        <fullName evidence="1">Uncharacterized protein</fullName>
    </submittedName>
</protein>
<sequence>MPGKCKFQDSWLSKGIYKDWLLKDVHDIHFARCRACCKSIKLQTMGEAALTSHAGGAGHKAAVRKLVEAGNLMMINAAGQMNGSTNRTEDSKEQVAICLQRDALDRITGSEWSDLHHTPSTNPTSHNAELQDVTFPAAFFTTPGTSRLISQRLNLSGSEMEEVGRRTTQQDSDMSRLEHQQRTDVLEQQQQMKILEWENRMKVLAWEQELVREKRRAARQKEKAFRMKKAYYKAKLKRMGEDIPPSSSSSSDEEEKTSDPTG</sequence>
<accession>A0ACB8VP43</accession>